<dbReference type="InterPro" id="IPR004312">
    <property type="entry name" value="ATHILA_Orf1_C"/>
</dbReference>
<dbReference type="AlphaFoldDB" id="A0A6D2JGR5"/>
<dbReference type="Pfam" id="PF03078">
    <property type="entry name" value="ATHILA"/>
    <property type="match status" value="1"/>
</dbReference>
<dbReference type="OrthoDB" id="1135390at2759"/>
<accession>A0A6D2JGR5</accession>
<evidence type="ECO:0000313" key="2">
    <source>
        <dbReference type="EMBL" id="CAA7038266.1"/>
    </source>
</evidence>
<evidence type="ECO:0000313" key="3">
    <source>
        <dbReference type="Proteomes" id="UP000467841"/>
    </source>
</evidence>
<organism evidence="2 3">
    <name type="scientific">Microthlaspi erraticum</name>
    <dbReference type="NCBI Taxonomy" id="1685480"/>
    <lineage>
        <taxon>Eukaryota</taxon>
        <taxon>Viridiplantae</taxon>
        <taxon>Streptophyta</taxon>
        <taxon>Embryophyta</taxon>
        <taxon>Tracheophyta</taxon>
        <taxon>Spermatophyta</taxon>
        <taxon>Magnoliopsida</taxon>
        <taxon>eudicotyledons</taxon>
        <taxon>Gunneridae</taxon>
        <taxon>Pentapetalae</taxon>
        <taxon>rosids</taxon>
        <taxon>malvids</taxon>
        <taxon>Brassicales</taxon>
        <taxon>Brassicaceae</taxon>
        <taxon>Coluteocarpeae</taxon>
        <taxon>Microthlaspi</taxon>
    </lineage>
</organism>
<reference evidence="2" key="1">
    <citation type="submission" date="2020-01" db="EMBL/GenBank/DDBJ databases">
        <authorList>
            <person name="Mishra B."/>
        </authorList>
    </citation>
    <scope>NUCLEOTIDE SEQUENCE [LARGE SCALE GENOMIC DNA]</scope>
</reference>
<gene>
    <name evidence="2" type="ORF">MERR_LOCUS25501</name>
</gene>
<protein>
    <recommendedName>
        <fullName evidence="1">Arabidopsis retrotransposon Orf1 C-terminal domain-containing protein</fullName>
    </recommendedName>
</protein>
<dbReference type="Proteomes" id="UP000467841">
    <property type="component" value="Unassembled WGS sequence"/>
</dbReference>
<evidence type="ECO:0000259" key="1">
    <source>
        <dbReference type="Pfam" id="PF03078"/>
    </source>
</evidence>
<keyword evidence="3" id="KW-1185">Reference proteome</keyword>
<comment type="caution">
    <text evidence="2">The sequence shown here is derived from an EMBL/GenBank/DDBJ whole genome shotgun (WGS) entry which is preliminary data.</text>
</comment>
<sequence length="108" mass="11979">MIDVALTENLQRLNNGDKLKGSTPNGGITCAIIEHLVSYKQWANTNAHRSQDCKLRMGGLVMPLLHSVGFTPDATEEVAEPETVDLQYLKNCNYLQKTPDGGKLVYQF</sequence>
<feature type="domain" description="Arabidopsis retrotransposon Orf1 C-terminal" evidence="1">
    <location>
        <begin position="1"/>
        <end position="108"/>
    </location>
</feature>
<proteinExistence type="predicted"/>
<dbReference type="EMBL" id="CACVBM020001190">
    <property type="protein sequence ID" value="CAA7038266.1"/>
    <property type="molecule type" value="Genomic_DNA"/>
</dbReference>
<name>A0A6D2JGR5_9BRAS</name>